<organism evidence="8 9">
    <name type="scientific">Choanephora cucurbitarum</name>
    <dbReference type="NCBI Taxonomy" id="101091"/>
    <lineage>
        <taxon>Eukaryota</taxon>
        <taxon>Fungi</taxon>
        <taxon>Fungi incertae sedis</taxon>
        <taxon>Mucoromycota</taxon>
        <taxon>Mucoromycotina</taxon>
        <taxon>Mucoromycetes</taxon>
        <taxon>Mucorales</taxon>
        <taxon>Mucorineae</taxon>
        <taxon>Choanephoraceae</taxon>
        <taxon>Choanephoroideae</taxon>
        <taxon>Choanephora</taxon>
    </lineage>
</organism>
<name>A0A1C7N4G4_9FUNG</name>
<dbReference type="InterPro" id="IPR050629">
    <property type="entry name" value="STE20/SPS1-PAK"/>
</dbReference>
<gene>
    <name evidence="8" type="primary">fray2_4</name>
    <name evidence="8" type="ORF">A0J61_09754</name>
</gene>
<evidence type="ECO:0000256" key="3">
    <source>
        <dbReference type="ARBA" id="ARBA00022840"/>
    </source>
</evidence>
<dbReference type="STRING" id="101091.A0A1C7N4G4"/>
<dbReference type="AlphaFoldDB" id="A0A1C7N4G4"/>
<dbReference type="PROSITE" id="PS00107">
    <property type="entry name" value="PROTEIN_KINASE_ATP"/>
    <property type="match status" value="1"/>
</dbReference>
<protein>
    <recommendedName>
        <fullName evidence="1">non-specific serine/threonine protein kinase</fullName>
        <ecNumber evidence="1">2.7.11.1</ecNumber>
    </recommendedName>
</protein>
<feature type="domain" description="Protein kinase" evidence="7">
    <location>
        <begin position="86"/>
        <end position="377"/>
    </location>
</feature>
<evidence type="ECO:0000259" key="7">
    <source>
        <dbReference type="PROSITE" id="PS50011"/>
    </source>
</evidence>
<sequence length="490" mass="55391">MSSPTLNRKPSASHLLAAKRRNRSKTFTDTPPALPPIPPTRSTSTKKPLSRQRSISELVSRVRSTLKPKSPPQPAQCQYSSRSEDYDPIRIVGSGASASVYSAIYKPNQSVIAIKTVNLEENGIDDARLDALRKEIQIMTLCRHPHLLEVLQSFVYRSQLYIITPIMSAGSCHDLLARLHNVGFDEPIVACIIKQVAQGLDYLHENELVHRDIKSANLLIDFDTGIVKLADFGVSNQLLNNLADFPKNPSLLYPSKPSRLDAGLLSPTLPKKARRSFVGTPCWMAPEILLNRDYDTKVDLWALGITTLELGCGKPPFAEYDPFTIFSMIIEDPVPTFSGNRCRYAPTQAMQDFVNRCLYKKARNRISISEALNHPFLKKAPNPSLLQKFLAKRPELDKRSYLMSRQHKYPSEGSWDELEFLESTWDFNEDLKKIKPPPVHIYDLRRTDSNSDSPVTPNGSDQDIYICLTGEADRHKKTDAFLIRDYYYGE</sequence>
<dbReference type="GO" id="GO:0004674">
    <property type="term" value="F:protein serine/threonine kinase activity"/>
    <property type="evidence" value="ECO:0007669"/>
    <property type="project" value="UniProtKB-KW"/>
</dbReference>
<comment type="caution">
    <text evidence="8">The sequence shown here is derived from an EMBL/GenBank/DDBJ whole genome shotgun (WGS) entry which is preliminary data.</text>
</comment>
<feature type="region of interest" description="Disordered" evidence="6">
    <location>
        <begin position="1"/>
        <end position="82"/>
    </location>
</feature>
<dbReference type="EC" id="2.7.11.1" evidence="1"/>
<dbReference type="InterPro" id="IPR000719">
    <property type="entry name" value="Prot_kinase_dom"/>
</dbReference>
<dbReference type="PROSITE" id="PS50011">
    <property type="entry name" value="PROTEIN_KINASE_DOM"/>
    <property type="match status" value="1"/>
</dbReference>
<keyword evidence="8" id="KW-0808">Transferase</keyword>
<dbReference type="EMBL" id="LUGH01000929">
    <property type="protein sequence ID" value="OBZ82194.1"/>
    <property type="molecule type" value="Genomic_DNA"/>
</dbReference>
<dbReference type="InterPro" id="IPR008271">
    <property type="entry name" value="Ser/Thr_kinase_AS"/>
</dbReference>
<dbReference type="Gene3D" id="1.10.510.10">
    <property type="entry name" value="Transferase(Phosphotransferase) domain 1"/>
    <property type="match status" value="1"/>
</dbReference>
<dbReference type="PANTHER" id="PTHR48012">
    <property type="entry name" value="STERILE20-LIKE KINASE, ISOFORM B-RELATED"/>
    <property type="match status" value="1"/>
</dbReference>
<evidence type="ECO:0000313" key="8">
    <source>
        <dbReference type="EMBL" id="OBZ82194.1"/>
    </source>
</evidence>
<dbReference type="InParanoid" id="A0A1C7N4G4"/>
<evidence type="ECO:0000313" key="9">
    <source>
        <dbReference type="Proteomes" id="UP000093000"/>
    </source>
</evidence>
<feature type="compositionally biased region" description="Polar residues" evidence="6">
    <location>
        <begin position="45"/>
        <end position="57"/>
    </location>
</feature>
<accession>A0A1C7N4G4</accession>
<dbReference type="InterPro" id="IPR011009">
    <property type="entry name" value="Kinase-like_dom_sf"/>
</dbReference>
<dbReference type="Proteomes" id="UP000093000">
    <property type="component" value="Unassembled WGS sequence"/>
</dbReference>
<feature type="binding site" evidence="4">
    <location>
        <position position="115"/>
    </location>
    <ligand>
        <name>ATP</name>
        <dbReference type="ChEBI" id="CHEBI:30616"/>
    </ligand>
</feature>
<keyword evidence="2 4" id="KW-0547">Nucleotide-binding</keyword>
<proteinExistence type="inferred from homology"/>
<evidence type="ECO:0000256" key="2">
    <source>
        <dbReference type="ARBA" id="ARBA00022741"/>
    </source>
</evidence>
<comment type="similarity">
    <text evidence="5">Belongs to the protein kinase superfamily.</text>
</comment>
<reference evidence="8 9" key="1">
    <citation type="submission" date="2016-03" db="EMBL/GenBank/DDBJ databases">
        <title>Choanephora cucurbitarum.</title>
        <authorList>
            <person name="Min B."/>
            <person name="Park H."/>
            <person name="Park J.-H."/>
            <person name="Shin H.-D."/>
            <person name="Choi I.-G."/>
        </authorList>
    </citation>
    <scope>NUCLEOTIDE SEQUENCE [LARGE SCALE GENOMIC DNA]</scope>
    <source>
        <strain evidence="8 9">KUS-F28377</strain>
    </source>
</reference>
<feature type="compositionally biased region" description="Polar residues" evidence="6">
    <location>
        <begin position="1"/>
        <end position="10"/>
    </location>
</feature>
<dbReference type="GO" id="GO:0005737">
    <property type="term" value="C:cytoplasm"/>
    <property type="evidence" value="ECO:0007669"/>
    <property type="project" value="TreeGrafter"/>
</dbReference>
<dbReference type="Gene3D" id="3.30.200.20">
    <property type="entry name" value="Phosphorylase Kinase, domain 1"/>
    <property type="match status" value="1"/>
</dbReference>
<dbReference type="GO" id="GO:0005524">
    <property type="term" value="F:ATP binding"/>
    <property type="evidence" value="ECO:0007669"/>
    <property type="project" value="UniProtKB-UniRule"/>
</dbReference>
<dbReference type="SMART" id="SM00220">
    <property type="entry name" value="S_TKc"/>
    <property type="match status" value="1"/>
</dbReference>
<evidence type="ECO:0000256" key="4">
    <source>
        <dbReference type="PROSITE-ProRule" id="PRU10141"/>
    </source>
</evidence>
<dbReference type="SUPFAM" id="SSF56112">
    <property type="entry name" value="Protein kinase-like (PK-like)"/>
    <property type="match status" value="1"/>
</dbReference>
<dbReference type="PANTHER" id="PTHR48012:SF16">
    <property type="entry name" value="NON-SPECIFIC SERINE_THREONINE PROTEIN KINASE"/>
    <property type="match status" value="1"/>
</dbReference>
<keyword evidence="3 4" id="KW-0067">ATP-binding</keyword>
<dbReference type="InterPro" id="IPR017441">
    <property type="entry name" value="Protein_kinase_ATP_BS"/>
</dbReference>
<evidence type="ECO:0000256" key="5">
    <source>
        <dbReference type="RuleBase" id="RU000304"/>
    </source>
</evidence>
<dbReference type="OrthoDB" id="248923at2759"/>
<dbReference type="PROSITE" id="PS00108">
    <property type="entry name" value="PROTEIN_KINASE_ST"/>
    <property type="match status" value="1"/>
</dbReference>
<keyword evidence="8" id="KW-0418">Kinase</keyword>
<dbReference type="Pfam" id="PF00069">
    <property type="entry name" value="Pkinase"/>
    <property type="match status" value="1"/>
</dbReference>
<evidence type="ECO:0000256" key="6">
    <source>
        <dbReference type="SAM" id="MobiDB-lite"/>
    </source>
</evidence>
<evidence type="ECO:0000256" key="1">
    <source>
        <dbReference type="ARBA" id="ARBA00012513"/>
    </source>
</evidence>
<keyword evidence="9" id="KW-1185">Reference proteome</keyword>
<keyword evidence="5" id="KW-0723">Serine/threonine-protein kinase</keyword>